<gene>
    <name evidence="1" type="ORF">FB566_0282</name>
</gene>
<reference evidence="1 2" key="1">
    <citation type="submission" date="2019-06" db="EMBL/GenBank/DDBJ databases">
        <title>Sequencing the genomes of 1000 actinobacteria strains.</title>
        <authorList>
            <person name="Klenk H.-P."/>
        </authorList>
    </citation>
    <scope>NUCLEOTIDE SEQUENCE [LARGE SCALE GENOMIC DNA]</scope>
    <source>
        <strain evidence="1 2">DSM 45928</strain>
    </source>
</reference>
<dbReference type="InParanoid" id="A0A543AQF8"/>
<name>A0A543AQF8_9ACTN</name>
<accession>A0A543AQF8</accession>
<dbReference type="AlphaFoldDB" id="A0A543AQF8"/>
<proteinExistence type="predicted"/>
<dbReference type="EMBL" id="VFOW01000001">
    <property type="protein sequence ID" value="TQL74794.1"/>
    <property type="molecule type" value="Genomic_DNA"/>
</dbReference>
<evidence type="ECO:0000313" key="2">
    <source>
        <dbReference type="Proteomes" id="UP000317043"/>
    </source>
</evidence>
<comment type="caution">
    <text evidence="1">The sequence shown here is derived from an EMBL/GenBank/DDBJ whole genome shotgun (WGS) entry which is preliminary data.</text>
</comment>
<evidence type="ECO:0000313" key="1">
    <source>
        <dbReference type="EMBL" id="TQL74794.1"/>
    </source>
</evidence>
<sequence length="160" mass="17841">MWWLVGVVVVVALLGTYVTWTAARVERLHARAIDAATALIGKLNVRAKTALSLAESESSRLGRYAEALRVAGHASLDSLSEEREAAENDLTRILRELPLPADDPAMEEIHRANRRVGVAKQVHTDVVRDARALRNRWLVRAFGLTKRLPGPRYFDIDNPI</sequence>
<dbReference type="OrthoDB" id="5191575at2"/>
<keyword evidence="2" id="KW-1185">Reference proteome</keyword>
<evidence type="ECO:0008006" key="3">
    <source>
        <dbReference type="Google" id="ProtNLM"/>
    </source>
</evidence>
<dbReference type="Proteomes" id="UP000317043">
    <property type="component" value="Unassembled WGS sequence"/>
</dbReference>
<protein>
    <recommendedName>
        <fullName evidence="3">LemA protein</fullName>
    </recommendedName>
</protein>
<organism evidence="1 2">
    <name type="scientific">Stackebrandtia endophytica</name>
    <dbReference type="NCBI Taxonomy" id="1496996"/>
    <lineage>
        <taxon>Bacteria</taxon>
        <taxon>Bacillati</taxon>
        <taxon>Actinomycetota</taxon>
        <taxon>Actinomycetes</taxon>
        <taxon>Glycomycetales</taxon>
        <taxon>Glycomycetaceae</taxon>
        <taxon>Stackebrandtia</taxon>
    </lineage>
</organism>
<dbReference type="RefSeq" id="WP_142034164.1">
    <property type="nucleotide sequence ID" value="NZ_JBHTGS010000002.1"/>
</dbReference>